<dbReference type="Pfam" id="PF00089">
    <property type="entry name" value="Trypsin"/>
    <property type="match status" value="1"/>
</dbReference>
<comment type="similarity">
    <text evidence="1">Belongs to the peptidase S1 family.</text>
</comment>
<dbReference type="SMART" id="SM00020">
    <property type="entry name" value="Tryp_SPc"/>
    <property type="match status" value="1"/>
</dbReference>
<feature type="signal peptide" evidence="4">
    <location>
        <begin position="1"/>
        <end position="28"/>
    </location>
</feature>
<keyword evidence="7" id="KW-1185">Reference proteome</keyword>
<keyword evidence="3" id="KW-0645">Protease</keyword>
<sequence length="265" mass="27320">MSSTLRRTWSVVGVLATAVLSLATTASAQGAAPSQEKAPPIVGGQPAPIAEHPWVVYLTDGSGNQFCGGTIARPDKIVTAAHCVTGDAPKIAEVVAGRENKQSQDGTVAKVSNVWVHPKYQGADTGADVAVVTLDRKLQEKPLALASGQDASLYSPGTPTQVYGWGATQEGGEPSDTLRKADVQVFGDQDCTKAYQQYKPDAMVCAGVPQGGMDSCQGDSGGPLVAGDKLIGIVSTGNGCARPGYPGIYTRVGAYFNDLQPQLGS</sequence>
<evidence type="ECO:0000256" key="3">
    <source>
        <dbReference type="RuleBase" id="RU363034"/>
    </source>
</evidence>
<dbReference type="InterPro" id="IPR033116">
    <property type="entry name" value="TRYPSIN_SER"/>
</dbReference>
<keyword evidence="2" id="KW-1015">Disulfide bond</keyword>
<dbReference type="PROSITE" id="PS00134">
    <property type="entry name" value="TRYPSIN_HIS"/>
    <property type="match status" value="1"/>
</dbReference>
<dbReference type="InterPro" id="IPR009003">
    <property type="entry name" value="Peptidase_S1_PA"/>
</dbReference>
<dbReference type="CDD" id="cd00190">
    <property type="entry name" value="Tryp_SPc"/>
    <property type="match status" value="1"/>
</dbReference>
<reference evidence="7" key="1">
    <citation type="journal article" date="2019" name="Int. J. Syst. Evol. Microbiol.">
        <title>The Global Catalogue of Microorganisms (GCM) 10K type strain sequencing project: providing services to taxonomists for standard genome sequencing and annotation.</title>
        <authorList>
            <consortium name="The Broad Institute Genomics Platform"/>
            <consortium name="The Broad Institute Genome Sequencing Center for Infectious Disease"/>
            <person name="Wu L."/>
            <person name="Ma J."/>
        </authorList>
    </citation>
    <scope>NUCLEOTIDE SEQUENCE [LARGE SCALE GENOMIC DNA]</scope>
    <source>
        <strain evidence="7">CCUG 56401</strain>
    </source>
</reference>
<evidence type="ECO:0000313" key="7">
    <source>
        <dbReference type="Proteomes" id="UP001597018"/>
    </source>
</evidence>
<keyword evidence="3" id="KW-0720">Serine protease</keyword>
<dbReference type="SUPFAM" id="SSF50494">
    <property type="entry name" value="Trypsin-like serine proteases"/>
    <property type="match status" value="1"/>
</dbReference>
<dbReference type="InterPro" id="IPR050430">
    <property type="entry name" value="Peptidase_S1"/>
</dbReference>
<dbReference type="PANTHER" id="PTHR24276:SF98">
    <property type="entry name" value="FI18310P1-RELATED"/>
    <property type="match status" value="1"/>
</dbReference>
<evidence type="ECO:0000256" key="1">
    <source>
        <dbReference type="ARBA" id="ARBA00007664"/>
    </source>
</evidence>
<evidence type="ECO:0000259" key="5">
    <source>
        <dbReference type="PROSITE" id="PS50240"/>
    </source>
</evidence>
<keyword evidence="4" id="KW-0732">Signal</keyword>
<dbReference type="Proteomes" id="UP001597018">
    <property type="component" value="Unassembled WGS sequence"/>
</dbReference>
<dbReference type="InterPro" id="IPR043504">
    <property type="entry name" value="Peptidase_S1_PA_chymotrypsin"/>
</dbReference>
<protein>
    <submittedName>
        <fullName evidence="6">S1 family peptidase</fullName>
    </submittedName>
</protein>
<comment type="caution">
    <text evidence="6">The sequence shown here is derived from an EMBL/GenBank/DDBJ whole genome shotgun (WGS) entry which is preliminary data.</text>
</comment>
<accession>A0ABW3FWL1</accession>
<dbReference type="PROSITE" id="PS00135">
    <property type="entry name" value="TRYPSIN_SER"/>
    <property type="match status" value="1"/>
</dbReference>
<dbReference type="PROSITE" id="PS50240">
    <property type="entry name" value="TRYPSIN_DOM"/>
    <property type="match status" value="1"/>
</dbReference>
<dbReference type="PRINTS" id="PR00722">
    <property type="entry name" value="CHYMOTRYPSIN"/>
</dbReference>
<evidence type="ECO:0000313" key="6">
    <source>
        <dbReference type="EMBL" id="MFD0922264.1"/>
    </source>
</evidence>
<organism evidence="6 7">
    <name type="scientific">Saccharopolyspora rosea</name>
    <dbReference type="NCBI Taxonomy" id="524884"/>
    <lineage>
        <taxon>Bacteria</taxon>
        <taxon>Bacillati</taxon>
        <taxon>Actinomycetota</taxon>
        <taxon>Actinomycetes</taxon>
        <taxon>Pseudonocardiales</taxon>
        <taxon>Pseudonocardiaceae</taxon>
        <taxon>Saccharopolyspora</taxon>
    </lineage>
</organism>
<evidence type="ECO:0000256" key="4">
    <source>
        <dbReference type="SAM" id="SignalP"/>
    </source>
</evidence>
<dbReference type="InterPro" id="IPR001254">
    <property type="entry name" value="Trypsin_dom"/>
</dbReference>
<dbReference type="PANTHER" id="PTHR24276">
    <property type="entry name" value="POLYSERASE-RELATED"/>
    <property type="match status" value="1"/>
</dbReference>
<feature type="domain" description="Peptidase S1" evidence="5">
    <location>
        <begin position="41"/>
        <end position="264"/>
    </location>
</feature>
<feature type="chain" id="PRO_5047501750" evidence="4">
    <location>
        <begin position="29"/>
        <end position="265"/>
    </location>
</feature>
<name>A0ABW3FWL1_9PSEU</name>
<dbReference type="InterPro" id="IPR001314">
    <property type="entry name" value="Peptidase_S1A"/>
</dbReference>
<dbReference type="EMBL" id="JBHTIW010000019">
    <property type="protein sequence ID" value="MFD0922264.1"/>
    <property type="molecule type" value="Genomic_DNA"/>
</dbReference>
<dbReference type="Gene3D" id="2.40.10.10">
    <property type="entry name" value="Trypsin-like serine proteases"/>
    <property type="match status" value="1"/>
</dbReference>
<proteinExistence type="inferred from homology"/>
<evidence type="ECO:0000256" key="2">
    <source>
        <dbReference type="ARBA" id="ARBA00023157"/>
    </source>
</evidence>
<dbReference type="RefSeq" id="WP_263248957.1">
    <property type="nucleotide sequence ID" value="NZ_BAABLT010000004.1"/>
</dbReference>
<keyword evidence="3" id="KW-0378">Hydrolase</keyword>
<gene>
    <name evidence="6" type="ORF">ACFQ16_21170</name>
</gene>
<dbReference type="InterPro" id="IPR018114">
    <property type="entry name" value="TRYPSIN_HIS"/>
</dbReference>